<feature type="region of interest" description="Disordered" evidence="1">
    <location>
        <begin position="36"/>
        <end position="63"/>
    </location>
</feature>
<dbReference type="Proteomes" id="UP001595075">
    <property type="component" value="Unassembled WGS sequence"/>
</dbReference>
<gene>
    <name evidence="3" type="ORF">VTL71DRAFT_5991</name>
</gene>
<sequence>MKEKLGSEGPSGNLELVSASLLSTTVVEASLLTSSRGNNSLVDSRPNLVEATNSPPGKETTLQQARPSEEIMITSGVIEDGADAETRALKDRIIPHEAIICSCCQSLVETWPTPRGVNQSWEVPHHKDFGALEAAANAGCGLCYQFINSVEREVRVNALKERQGAGPPFSRLRIKYVFSPESSYFYLWFKRPGVEFEDLPSVVAVEVHDLSLGTYGKSMPATGAKLLIWHLEESLQMSDWTTKSMLWRCKSWISTCAASHASCRIPRSRQLPTRLLSIGGNTVYICLTSELDGYPAYATLSHCWGTRAFRTLTRDNFEDFQQAVPSEALSNTFRDAIRVARDVDIQYLWIDSLCIIQDDEADWARESAMMSSVYGCSTVNIAASAAQDGSYGCYLERDKQRGSRVRTTLGILDCVPGFKSYHASLYQTAVSFRGWILQERILPIRTLHFTSSEVFWECNNGLASEKFPQRIPAGYKFAHWTRSSLDNDAGWMNIVRRYSKCKITQSKDKLVAISGLARIVQEAIKDEYKAGFWMSNLLRQLCWFSRARNRSRISPYVAPTWSWASVDGEIEWSSYSSTTTPSTVLPEILALSIISNTDNSFGQISAASLQLSCSYFISVQLQGYSRDAKNLRDVKLPSGESLPIRLWLDTISSKDELHLYLLPIIRSDTANLSASILSWISGLILVRIGADEDEKYKRVGMFEVNESENKFTDYQERLLGPKSQGEGWEPDKIFIDGDGSSRVHITIV</sequence>
<evidence type="ECO:0000313" key="4">
    <source>
        <dbReference type="Proteomes" id="UP001595075"/>
    </source>
</evidence>
<name>A0ABR4BZ33_9HELO</name>
<feature type="compositionally biased region" description="Polar residues" evidence="1">
    <location>
        <begin position="50"/>
        <end position="63"/>
    </location>
</feature>
<protein>
    <recommendedName>
        <fullName evidence="2">Heterokaryon incompatibility domain-containing protein</fullName>
    </recommendedName>
</protein>
<proteinExistence type="predicted"/>
<accession>A0ABR4BZ33</accession>
<evidence type="ECO:0000256" key="1">
    <source>
        <dbReference type="SAM" id="MobiDB-lite"/>
    </source>
</evidence>
<dbReference type="EMBL" id="JAZHXI010000016">
    <property type="protein sequence ID" value="KAL2062919.1"/>
    <property type="molecule type" value="Genomic_DNA"/>
</dbReference>
<dbReference type="Pfam" id="PF06985">
    <property type="entry name" value="HET"/>
    <property type="match status" value="1"/>
</dbReference>
<evidence type="ECO:0000313" key="3">
    <source>
        <dbReference type="EMBL" id="KAL2062919.1"/>
    </source>
</evidence>
<keyword evidence="4" id="KW-1185">Reference proteome</keyword>
<reference evidence="3 4" key="1">
    <citation type="journal article" date="2024" name="Commun. Biol.">
        <title>Comparative genomic analysis of thermophilic fungi reveals convergent evolutionary adaptations and gene losses.</title>
        <authorList>
            <person name="Steindorff A.S."/>
            <person name="Aguilar-Pontes M.V."/>
            <person name="Robinson A.J."/>
            <person name="Andreopoulos B."/>
            <person name="LaButti K."/>
            <person name="Kuo A."/>
            <person name="Mondo S."/>
            <person name="Riley R."/>
            <person name="Otillar R."/>
            <person name="Haridas S."/>
            <person name="Lipzen A."/>
            <person name="Grimwood J."/>
            <person name="Schmutz J."/>
            <person name="Clum A."/>
            <person name="Reid I.D."/>
            <person name="Moisan M.C."/>
            <person name="Butler G."/>
            <person name="Nguyen T.T.M."/>
            <person name="Dewar K."/>
            <person name="Conant G."/>
            <person name="Drula E."/>
            <person name="Henrissat B."/>
            <person name="Hansel C."/>
            <person name="Singer S."/>
            <person name="Hutchinson M.I."/>
            <person name="de Vries R.P."/>
            <person name="Natvig D.O."/>
            <person name="Powell A.J."/>
            <person name="Tsang A."/>
            <person name="Grigoriev I.V."/>
        </authorList>
    </citation>
    <scope>NUCLEOTIDE SEQUENCE [LARGE SCALE GENOMIC DNA]</scope>
    <source>
        <strain evidence="3 4">CBS 494.80</strain>
    </source>
</reference>
<feature type="domain" description="Heterokaryon incompatibility" evidence="2">
    <location>
        <begin position="297"/>
        <end position="439"/>
    </location>
</feature>
<dbReference type="PANTHER" id="PTHR33112:SF10">
    <property type="entry name" value="TOL"/>
    <property type="match status" value="1"/>
</dbReference>
<evidence type="ECO:0000259" key="2">
    <source>
        <dbReference type="Pfam" id="PF06985"/>
    </source>
</evidence>
<organism evidence="3 4">
    <name type="scientific">Oculimacula yallundae</name>
    <dbReference type="NCBI Taxonomy" id="86028"/>
    <lineage>
        <taxon>Eukaryota</taxon>
        <taxon>Fungi</taxon>
        <taxon>Dikarya</taxon>
        <taxon>Ascomycota</taxon>
        <taxon>Pezizomycotina</taxon>
        <taxon>Leotiomycetes</taxon>
        <taxon>Helotiales</taxon>
        <taxon>Ploettnerulaceae</taxon>
        <taxon>Oculimacula</taxon>
    </lineage>
</organism>
<comment type="caution">
    <text evidence="3">The sequence shown here is derived from an EMBL/GenBank/DDBJ whole genome shotgun (WGS) entry which is preliminary data.</text>
</comment>
<dbReference type="PANTHER" id="PTHR33112">
    <property type="entry name" value="DOMAIN PROTEIN, PUTATIVE-RELATED"/>
    <property type="match status" value="1"/>
</dbReference>
<dbReference type="InterPro" id="IPR010730">
    <property type="entry name" value="HET"/>
</dbReference>